<dbReference type="Proteomes" id="UP001476950">
    <property type="component" value="Unassembled WGS sequence"/>
</dbReference>
<feature type="transmembrane region" description="Helical" evidence="1">
    <location>
        <begin position="153"/>
        <end position="175"/>
    </location>
</feature>
<feature type="transmembrane region" description="Helical" evidence="1">
    <location>
        <begin position="210"/>
        <end position="228"/>
    </location>
</feature>
<keyword evidence="3" id="KW-1185">Reference proteome</keyword>
<comment type="caution">
    <text evidence="2">The sequence shown here is derived from an EMBL/GenBank/DDBJ whole genome shotgun (WGS) entry which is preliminary data.</text>
</comment>
<dbReference type="RefSeq" id="WP_190447262.1">
    <property type="nucleotide sequence ID" value="NZ_JAMPLM010000006.1"/>
</dbReference>
<evidence type="ECO:0000256" key="1">
    <source>
        <dbReference type="SAM" id="Phobius"/>
    </source>
</evidence>
<evidence type="ECO:0008006" key="4">
    <source>
        <dbReference type="Google" id="ProtNLM"/>
    </source>
</evidence>
<protein>
    <recommendedName>
        <fullName evidence="4">ZIP Zinc transporter</fullName>
    </recommendedName>
</protein>
<feature type="transmembrane region" description="Helical" evidence="1">
    <location>
        <begin position="45"/>
        <end position="64"/>
    </location>
</feature>
<accession>A0ABV0KH86</accession>
<feature type="transmembrane region" description="Helical" evidence="1">
    <location>
        <begin position="127"/>
        <end position="147"/>
    </location>
</feature>
<gene>
    <name evidence="2" type="ORF">NDI38_09170</name>
</gene>
<reference evidence="2 3" key="1">
    <citation type="submission" date="2022-04" db="EMBL/GenBank/DDBJ databases">
        <title>Positive selection, recombination, and allopatry shape intraspecific diversity of widespread and dominant cyanobacteria.</title>
        <authorList>
            <person name="Wei J."/>
            <person name="Shu W."/>
            <person name="Hu C."/>
        </authorList>
    </citation>
    <scope>NUCLEOTIDE SEQUENCE [LARGE SCALE GENOMIC DNA]</scope>
    <source>
        <strain evidence="2 3">AS-A4</strain>
    </source>
</reference>
<keyword evidence="1" id="KW-0472">Membrane</keyword>
<evidence type="ECO:0000313" key="2">
    <source>
        <dbReference type="EMBL" id="MEP1058608.1"/>
    </source>
</evidence>
<evidence type="ECO:0000313" key="3">
    <source>
        <dbReference type="Proteomes" id="UP001476950"/>
    </source>
</evidence>
<feature type="transmembrane region" description="Helical" evidence="1">
    <location>
        <begin position="12"/>
        <end position="33"/>
    </location>
</feature>
<name>A0ABV0KH86_9CYAN</name>
<feature type="transmembrane region" description="Helical" evidence="1">
    <location>
        <begin position="84"/>
        <end position="103"/>
    </location>
</feature>
<organism evidence="2 3">
    <name type="scientific">Stenomitos frigidus AS-A4</name>
    <dbReference type="NCBI Taxonomy" id="2933935"/>
    <lineage>
        <taxon>Bacteria</taxon>
        <taxon>Bacillati</taxon>
        <taxon>Cyanobacteriota</taxon>
        <taxon>Cyanophyceae</taxon>
        <taxon>Leptolyngbyales</taxon>
        <taxon>Leptolyngbyaceae</taxon>
        <taxon>Stenomitos</taxon>
    </lineage>
</organism>
<keyword evidence="1" id="KW-1133">Transmembrane helix</keyword>
<proteinExistence type="predicted"/>
<dbReference type="EMBL" id="JAMPLM010000006">
    <property type="protein sequence ID" value="MEP1058608.1"/>
    <property type="molecule type" value="Genomic_DNA"/>
</dbReference>
<sequence>MLAAISEATAPSTQLVVLTGLLAAGLALIHLFAGRLRFIRSTPRHHWLSIGSGVSVAYVFVHILPDLSKAQTTVQEHLDAEIAFLEHHVYLIALLGLAVFYGLERAAKVSRQRNQDSGNGDVTSPNVFWLHIASFGAYNVLIGYLLLHREVPGFINLLLFAIAMALHFVVNDYGLREHHKKRYDQSGRWILAAAVIAGWAISAGTELSQAAIAVLFAFLAGGIVLNVLKEELPEDRDSHFWAFAAGAVGYAALLLAL</sequence>
<keyword evidence="1" id="KW-0812">Transmembrane</keyword>
<feature type="transmembrane region" description="Helical" evidence="1">
    <location>
        <begin position="240"/>
        <end position="256"/>
    </location>
</feature>